<keyword evidence="4" id="KW-1185">Reference proteome</keyword>
<dbReference type="Proteomes" id="UP000318453">
    <property type="component" value="Chromosome"/>
</dbReference>
<accession>A0A5B8NJI0</accession>
<dbReference type="PANTHER" id="PTHR12526">
    <property type="entry name" value="GLYCOSYLTRANSFERASE"/>
    <property type="match status" value="1"/>
</dbReference>
<evidence type="ECO:0000259" key="1">
    <source>
        <dbReference type="Pfam" id="PF00534"/>
    </source>
</evidence>
<sequence>MKIAVISKANRNGGGASQVAEDLAIWLNKAGYPTDHFIAVFDQQSHSFQKSLYGKGLRRKLCQLSHRTTKKFGLWEILPAEYWLTLNHIIDQYDIIHFHDLYKHISPLTLALTSQRKPTFFTVHDCSAFTGGCLYPQGCEKFASQCYQCPQLPQKTWKNRLRDHSKEIHKIKRWLARQAKIQYIFPSAWIAQQASLSLSFKIPPVIIPNSIDLDPFLHTTKREAQIALDIPEHRKVVVISAHYLADPRKGAKYAIAALQSCRHFSPLVLIVGHCDDELRASLKGLEIKEIGYIENSKEIAQTYLAADIMLFCSLEEVFGLTVLEAMAASCVIVGFSTGGVPEIIKTGRNGILVETANQESLNQALHQALTCSNLESMAEQARKDVENKFAPNIFLRRHLEIYRMALNNY</sequence>
<keyword evidence="3" id="KW-0808">Transferase</keyword>
<evidence type="ECO:0000259" key="2">
    <source>
        <dbReference type="Pfam" id="PF13439"/>
    </source>
</evidence>
<proteinExistence type="predicted"/>
<dbReference type="PANTHER" id="PTHR12526:SF637">
    <property type="entry name" value="GLYCOSYLTRANSFERASE EPSF-RELATED"/>
    <property type="match status" value="1"/>
</dbReference>
<dbReference type="AlphaFoldDB" id="A0A5B8NJI0"/>
<dbReference type="RefSeq" id="WP_146294735.1">
    <property type="nucleotide sequence ID" value="NZ_CP042326.1"/>
</dbReference>
<evidence type="ECO:0000313" key="4">
    <source>
        <dbReference type="Proteomes" id="UP000318453"/>
    </source>
</evidence>
<dbReference type="Pfam" id="PF13439">
    <property type="entry name" value="Glyco_transf_4"/>
    <property type="match status" value="1"/>
</dbReference>
<dbReference type="GO" id="GO:0016757">
    <property type="term" value="F:glycosyltransferase activity"/>
    <property type="evidence" value="ECO:0007669"/>
    <property type="project" value="InterPro"/>
</dbReference>
<dbReference type="KEGG" id="enn:FRE64_03750"/>
<dbReference type="Pfam" id="PF00534">
    <property type="entry name" value="Glycos_transf_1"/>
    <property type="match status" value="1"/>
</dbReference>
<gene>
    <name evidence="3" type="ORF">FRE64_03750</name>
</gene>
<dbReference type="OrthoDB" id="9768685at2"/>
<reference evidence="3" key="1">
    <citation type="submission" date="2019-08" db="EMBL/GenBank/DDBJ databases">
        <title>Carotenoids and Carotenoid Binding Proteins in the Halophilic Cyanobacterium Euhalothece sp. ZM00.</title>
        <authorList>
            <person name="Cho S.M."/>
            <person name="Song J.Y."/>
            <person name="Park Y.-I."/>
        </authorList>
    </citation>
    <scope>NUCLEOTIDE SEQUENCE [LARGE SCALE GENOMIC DNA]</scope>
    <source>
        <strain evidence="3">Z-M001</strain>
    </source>
</reference>
<feature type="domain" description="Glycosyl transferase family 1" evidence="1">
    <location>
        <begin position="227"/>
        <end position="383"/>
    </location>
</feature>
<feature type="domain" description="Glycosyltransferase subfamily 4-like N-terminal" evidence="2">
    <location>
        <begin position="14"/>
        <end position="214"/>
    </location>
</feature>
<organism evidence="3 4">
    <name type="scientific">Euhalothece natronophila Z-M001</name>
    <dbReference type="NCBI Taxonomy" id="522448"/>
    <lineage>
        <taxon>Bacteria</taxon>
        <taxon>Bacillati</taxon>
        <taxon>Cyanobacteriota</taxon>
        <taxon>Cyanophyceae</taxon>
        <taxon>Oscillatoriophycideae</taxon>
        <taxon>Chroococcales</taxon>
        <taxon>Halothecacae</taxon>
        <taxon>Halothece cluster</taxon>
        <taxon>Euhalothece</taxon>
    </lineage>
</organism>
<protein>
    <submittedName>
        <fullName evidence="3">Glycosyltransferase</fullName>
    </submittedName>
</protein>
<dbReference type="SUPFAM" id="SSF53756">
    <property type="entry name" value="UDP-Glycosyltransferase/glycogen phosphorylase"/>
    <property type="match status" value="1"/>
</dbReference>
<dbReference type="InterPro" id="IPR001296">
    <property type="entry name" value="Glyco_trans_1"/>
</dbReference>
<dbReference type="EMBL" id="CP042326">
    <property type="protein sequence ID" value="QDZ39127.1"/>
    <property type="molecule type" value="Genomic_DNA"/>
</dbReference>
<name>A0A5B8NJI0_9CHRO</name>
<dbReference type="InterPro" id="IPR028098">
    <property type="entry name" value="Glyco_trans_4-like_N"/>
</dbReference>
<dbReference type="Gene3D" id="3.40.50.2000">
    <property type="entry name" value="Glycogen Phosphorylase B"/>
    <property type="match status" value="2"/>
</dbReference>
<evidence type="ECO:0000313" key="3">
    <source>
        <dbReference type="EMBL" id="QDZ39127.1"/>
    </source>
</evidence>